<protein>
    <submittedName>
        <fullName evidence="1">Uncharacterized protein</fullName>
    </submittedName>
</protein>
<dbReference type="EMBL" id="QGGW01000011">
    <property type="protein sequence ID" value="PWK58002.1"/>
    <property type="molecule type" value="Genomic_DNA"/>
</dbReference>
<sequence length="104" mass="11090">MTFNKKMTDAAAAVLAGPSPNEISASPLLRDWSFTILWNGSLALAGVVQGSPDFADNEAIVTSPLVHLDTPRGTFNPDPVAVDTFLRAQLTLLVAAHPLFEETQ</sequence>
<accession>A0A316GBL4</accession>
<gene>
    <name evidence="1" type="ORF">C7455_11152</name>
</gene>
<dbReference type="AlphaFoldDB" id="A0A316GBL4"/>
<evidence type="ECO:0000313" key="1">
    <source>
        <dbReference type="EMBL" id="PWK58002.1"/>
    </source>
</evidence>
<reference evidence="1 2" key="1">
    <citation type="submission" date="2018-05" db="EMBL/GenBank/DDBJ databases">
        <title>Genomic Encyclopedia of Type Strains, Phase IV (KMG-IV): sequencing the most valuable type-strain genomes for metagenomic binning, comparative biology and taxonomic classification.</title>
        <authorList>
            <person name="Goeker M."/>
        </authorList>
    </citation>
    <scope>NUCLEOTIDE SEQUENCE [LARGE SCALE GENOMIC DNA]</scope>
    <source>
        <strain evidence="1 2">DSM 16097</strain>
    </source>
</reference>
<comment type="caution">
    <text evidence="1">The sequence shown here is derived from an EMBL/GenBank/DDBJ whole genome shotgun (WGS) entry which is preliminary data.</text>
</comment>
<name>A0A316GBL4_9RHOB</name>
<organism evidence="1 2">
    <name type="scientific">Roseicyclus mahoneyensis</name>
    <dbReference type="NCBI Taxonomy" id="164332"/>
    <lineage>
        <taxon>Bacteria</taxon>
        <taxon>Pseudomonadati</taxon>
        <taxon>Pseudomonadota</taxon>
        <taxon>Alphaproteobacteria</taxon>
        <taxon>Rhodobacterales</taxon>
        <taxon>Roseobacteraceae</taxon>
        <taxon>Roseicyclus</taxon>
    </lineage>
</organism>
<dbReference type="Proteomes" id="UP000245708">
    <property type="component" value="Unassembled WGS sequence"/>
</dbReference>
<dbReference type="RefSeq" id="WP_109670415.1">
    <property type="nucleotide sequence ID" value="NZ_QGGW01000011.1"/>
</dbReference>
<evidence type="ECO:0000313" key="2">
    <source>
        <dbReference type="Proteomes" id="UP000245708"/>
    </source>
</evidence>
<keyword evidence="2" id="KW-1185">Reference proteome</keyword>
<proteinExistence type="predicted"/>